<dbReference type="EMBL" id="FWWW01000055">
    <property type="protein sequence ID" value="SMB91465.1"/>
    <property type="molecule type" value="Genomic_DNA"/>
</dbReference>
<comment type="PTM">
    <text evidence="7">Carboxylation is probably crucial for Mg(2+) binding and, consequently, for the gamma-phosphate positioning of ATP.</text>
</comment>
<comment type="similarity">
    <text evidence="1 7">Belongs to the MurCDEF family. MurE subfamily.</text>
</comment>
<dbReference type="NCBIfam" id="TIGR01085">
    <property type="entry name" value="murE"/>
    <property type="match status" value="1"/>
</dbReference>
<dbReference type="Pfam" id="PF02875">
    <property type="entry name" value="Mur_ligase_C"/>
    <property type="match status" value="1"/>
</dbReference>
<dbReference type="Gene3D" id="3.40.1190.10">
    <property type="entry name" value="Mur-like, catalytic domain"/>
    <property type="match status" value="1"/>
</dbReference>
<dbReference type="GO" id="GO:0005524">
    <property type="term" value="F:ATP binding"/>
    <property type="evidence" value="ECO:0007669"/>
    <property type="project" value="UniProtKB-UniRule"/>
</dbReference>
<evidence type="ECO:0000256" key="6">
    <source>
        <dbReference type="ARBA" id="ARBA00023316"/>
    </source>
</evidence>
<dbReference type="InterPro" id="IPR005761">
    <property type="entry name" value="UDP-N-AcMur-Glu-dNH2Pim_ligase"/>
</dbReference>
<dbReference type="PANTHER" id="PTHR23135">
    <property type="entry name" value="MUR LIGASE FAMILY MEMBER"/>
    <property type="match status" value="1"/>
</dbReference>
<dbReference type="HAMAP" id="MF_00208">
    <property type="entry name" value="MurE"/>
    <property type="match status" value="1"/>
</dbReference>
<dbReference type="Proteomes" id="UP000192266">
    <property type="component" value="Unassembled WGS sequence"/>
</dbReference>
<dbReference type="InterPro" id="IPR036615">
    <property type="entry name" value="Mur_ligase_C_dom_sf"/>
</dbReference>
<keyword evidence="4 7" id="KW-0573">Peptidoglycan synthesis</keyword>
<keyword evidence="6 7" id="KW-0961">Cell wall biogenesis/degradation</keyword>
<keyword evidence="7" id="KW-0067">ATP-binding</keyword>
<feature type="domain" description="Mur ligase C-terminal" evidence="10">
    <location>
        <begin position="335"/>
        <end position="466"/>
    </location>
</feature>
<evidence type="ECO:0000256" key="3">
    <source>
        <dbReference type="ARBA" id="ARBA00022960"/>
    </source>
</evidence>
<dbReference type="NCBIfam" id="NF001126">
    <property type="entry name" value="PRK00139.1-4"/>
    <property type="match status" value="1"/>
</dbReference>
<dbReference type="GO" id="GO:0000287">
    <property type="term" value="F:magnesium ion binding"/>
    <property type="evidence" value="ECO:0007669"/>
    <property type="project" value="UniProtKB-UniRule"/>
</dbReference>
<sequence>MTNSTPIAQPLADLLTAVTVQAQHGPAAATVQGLTLDSRLAGPGMVFFALRGAQTDGHQFIDKAVAQGTAVVVCENLPPSLDPATAYVQVPDSAEAMAYMAAAFYGHPSQKLQLVGVTGTNGKTTCATLLHKLFRELGYRVGLLSTVQNQIDEEVIPATHTTPDAIRLNELLARMLRAGCTYVFMEVSSHAVVQHRTTGLRFVGGIFTNLTHDHLDYHGTFDAYLKAKKGFFDQLGKDAFALTNADDKRGLVMLQNTVARRETYSLRSLATFRAKLLENAVHGLHLEIDGREVQFRLIGVFNAYNLLAVYGAAVLLGEDPTEVLTILSGLTSAPGRFEPIVAERTRVTGIVDYAHTPDALENVLSTIAQIRQPSQQVITVVGCGGNRDAAKRPVMANLAAKGSDRVVLTSDNPRFEDPNAILTQMQAGVQPQELGKVLTIPDRREAIKTAVALAQPGDIVLVAGKGHETYQEVQGVRGPFDDKQVLQEMFDLLNK</sequence>
<feature type="short sequence motif" description="Meso-diaminopimelate recognition motif" evidence="7">
    <location>
        <begin position="411"/>
        <end position="414"/>
    </location>
</feature>
<dbReference type="GO" id="GO:0009252">
    <property type="term" value="P:peptidoglycan biosynthetic process"/>
    <property type="evidence" value="ECO:0007669"/>
    <property type="project" value="UniProtKB-UniRule"/>
</dbReference>
<evidence type="ECO:0000256" key="1">
    <source>
        <dbReference type="ARBA" id="ARBA00005898"/>
    </source>
</evidence>
<evidence type="ECO:0000259" key="10">
    <source>
        <dbReference type="Pfam" id="PF02875"/>
    </source>
</evidence>
<comment type="caution">
    <text evidence="7">Lacks conserved residue(s) required for the propagation of feature annotation.</text>
</comment>
<protein>
    <recommendedName>
        <fullName evidence="7">UDP-N-acetylmuramoyl-L-alanyl-D-glutamate--2,6-diaminopimelate ligase</fullName>
        <ecNumber evidence="7">6.3.2.13</ecNumber>
    </recommendedName>
    <alternativeName>
        <fullName evidence="7">Meso-A2pm-adding enzyme</fullName>
    </alternativeName>
    <alternativeName>
        <fullName evidence="7">Meso-diaminopimelate-adding enzyme</fullName>
    </alternativeName>
    <alternativeName>
        <fullName evidence="7">UDP-MurNAc-L-Ala-D-Glu:meso-diaminopimelate ligase</fullName>
    </alternativeName>
    <alternativeName>
        <fullName evidence="7">UDP-MurNAc-tripeptide synthetase</fullName>
    </alternativeName>
    <alternativeName>
        <fullName evidence="7">UDP-N-acetylmuramyl-tripeptide synthetase</fullName>
    </alternativeName>
</protein>
<dbReference type="SUPFAM" id="SSF63418">
    <property type="entry name" value="MurE/MurF N-terminal domain"/>
    <property type="match status" value="1"/>
</dbReference>
<comment type="cofactor">
    <cofactor evidence="7">
        <name>Mg(2+)</name>
        <dbReference type="ChEBI" id="CHEBI:18420"/>
    </cofactor>
</comment>
<dbReference type="SUPFAM" id="SSF53623">
    <property type="entry name" value="MurD-like peptide ligases, catalytic domain"/>
    <property type="match status" value="1"/>
</dbReference>
<comment type="pathway">
    <text evidence="7 8">Cell wall biogenesis; peptidoglycan biosynthesis.</text>
</comment>
<feature type="binding site" evidence="7">
    <location>
        <position position="464"/>
    </location>
    <ligand>
        <name>meso-2,6-diaminopimelate</name>
        <dbReference type="ChEBI" id="CHEBI:57791"/>
    </ligand>
</feature>
<dbReference type="GO" id="GO:0071555">
    <property type="term" value="P:cell wall organization"/>
    <property type="evidence" value="ECO:0007669"/>
    <property type="project" value="UniProtKB-KW"/>
</dbReference>
<dbReference type="Pfam" id="PF01225">
    <property type="entry name" value="Mur_ligase"/>
    <property type="match status" value="1"/>
</dbReference>
<comment type="function">
    <text evidence="7">Catalyzes the addition of meso-diaminopimelic acid to the nucleotide precursor UDP-N-acetylmuramoyl-L-alanyl-D-glutamate (UMAG) in the biosynthesis of bacterial cell-wall peptidoglycan.</text>
</comment>
<feature type="binding site" evidence="7">
    <location>
        <position position="387"/>
    </location>
    <ligand>
        <name>meso-2,6-diaminopimelate</name>
        <dbReference type="ChEBI" id="CHEBI:57791"/>
    </ligand>
</feature>
<feature type="binding site" evidence="7">
    <location>
        <begin position="119"/>
        <end position="125"/>
    </location>
    <ligand>
        <name>ATP</name>
        <dbReference type="ChEBI" id="CHEBI:30616"/>
    </ligand>
</feature>
<feature type="modified residue" description="N6-carboxylysine" evidence="7">
    <location>
        <position position="228"/>
    </location>
</feature>
<organism evidence="12 13">
    <name type="scientific">Hymenobacter roseosalivarius DSM 11622</name>
    <dbReference type="NCBI Taxonomy" id="645990"/>
    <lineage>
        <taxon>Bacteria</taxon>
        <taxon>Pseudomonadati</taxon>
        <taxon>Bacteroidota</taxon>
        <taxon>Cytophagia</taxon>
        <taxon>Cytophagales</taxon>
        <taxon>Hymenobacteraceae</taxon>
        <taxon>Hymenobacter</taxon>
    </lineage>
</organism>
<dbReference type="InterPro" id="IPR013221">
    <property type="entry name" value="Mur_ligase_cen"/>
</dbReference>
<keyword evidence="2 7" id="KW-0132">Cell division</keyword>
<dbReference type="RefSeq" id="WP_394334634.1">
    <property type="nucleotide sequence ID" value="NZ_FWWW01000055.1"/>
</dbReference>
<feature type="binding site" evidence="7">
    <location>
        <position position="38"/>
    </location>
    <ligand>
        <name>UDP-N-acetyl-alpha-D-muramoyl-L-alanyl-D-glutamate</name>
        <dbReference type="ChEBI" id="CHEBI:83900"/>
    </ligand>
</feature>
<name>A0A1W1VDR5_9BACT</name>
<comment type="catalytic activity">
    <reaction evidence="7">
        <text>UDP-N-acetyl-alpha-D-muramoyl-L-alanyl-D-glutamate + meso-2,6-diaminopimelate + ATP = UDP-N-acetyl-alpha-D-muramoyl-L-alanyl-gamma-D-glutamyl-meso-2,6-diaminopimelate + ADP + phosphate + H(+)</text>
        <dbReference type="Rhea" id="RHEA:23676"/>
        <dbReference type="ChEBI" id="CHEBI:15378"/>
        <dbReference type="ChEBI" id="CHEBI:30616"/>
        <dbReference type="ChEBI" id="CHEBI:43474"/>
        <dbReference type="ChEBI" id="CHEBI:57791"/>
        <dbReference type="ChEBI" id="CHEBI:83900"/>
        <dbReference type="ChEBI" id="CHEBI:83905"/>
        <dbReference type="ChEBI" id="CHEBI:456216"/>
        <dbReference type="EC" id="6.3.2.13"/>
    </reaction>
</comment>
<dbReference type="PANTHER" id="PTHR23135:SF4">
    <property type="entry name" value="UDP-N-ACETYLMURAMOYL-L-ALANYL-D-GLUTAMATE--2,6-DIAMINOPIMELATE LIGASE MURE HOMOLOG, CHLOROPLASTIC"/>
    <property type="match status" value="1"/>
</dbReference>
<evidence type="ECO:0000259" key="11">
    <source>
        <dbReference type="Pfam" id="PF08245"/>
    </source>
</evidence>
<dbReference type="Gene3D" id="3.40.1390.10">
    <property type="entry name" value="MurE/MurF, N-terminal domain"/>
    <property type="match status" value="1"/>
</dbReference>
<evidence type="ECO:0000256" key="2">
    <source>
        <dbReference type="ARBA" id="ARBA00022618"/>
    </source>
</evidence>
<keyword evidence="7" id="KW-0963">Cytoplasm</keyword>
<keyword evidence="13" id="KW-1185">Reference proteome</keyword>
<dbReference type="STRING" id="645990.SAMN00120144_0688"/>
<dbReference type="EC" id="6.3.2.13" evidence="7"/>
<dbReference type="InterPro" id="IPR036565">
    <property type="entry name" value="Mur-like_cat_sf"/>
</dbReference>
<accession>A0A1W1VDR5</accession>
<feature type="binding site" evidence="7">
    <location>
        <position position="188"/>
    </location>
    <ligand>
        <name>UDP-N-acetyl-alpha-D-muramoyl-L-alanyl-D-glutamate</name>
        <dbReference type="ChEBI" id="CHEBI:83900"/>
    </ligand>
</feature>
<evidence type="ECO:0000256" key="8">
    <source>
        <dbReference type="RuleBase" id="RU004135"/>
    </source>
</evidence>
<keyword evidence="7" id="KW-0460">Magnesium</keyword>
<dbReference type="InterPro" id="IPR000713">
    <property type="entry name" value="Mur_ligase_N"/>
</dbReference>
<evidence type="ECO:0000256" key="4">
    <source>
        <dbReference type="ARBA" id="ARBA00022984"/>
    </source>
</evidence>
<dbReference type="Gene3D" id="3.90.190.20">
    <property type="entry name" value="Mur ligase, C-terminal domain"/>
    <property type="match status" value="1"/>
</dbReference>
<dbReference type="GO" id="GO:0051301">
    <property type="term" value="P:cell division"/>
    <property type="evidence" value="ECO:0007669"/>
    <property type="project" value="UniProtKB-KW"/>
</dbReference>
<feature type="binding site" evidence="7">
    <location>
        <position position="468"/>
    </location>
    <ligand>
        <name>meso-2,6-diaminopimelate</name>
        <dbReference type="ChEBI" id="CHEBI:57791"/>
    </ligand>
</feature>
<reference evidence="12 13" key="1">
    <citation type="submission" date="2017-04" db="EMBL/GenBank/DDBJ databases">
        <authorList>
            <person name="Afonso C.L."/>
            <person name="Miller P.J."/>
            <person name="Scott M.A."/>
            <person name="Spackman E."/>
            <person name="Goraichik I."/>
            <person name="Dimitrov K.M."/>
            <person name="Suarez D.L."/>
            <person name="Swayne D.E."/>
        </authorList>
    </citation>
    <scope>NUCLEOTIDE SEQUENCE [LARGE SCALE GENOMIC DNA]</scope>
    <source>
        <strain evidence="12 13">DSM 11622</strain>
    </source>
</reference>
<evidence type="ECO:0000256" key="5">
    <source>
        <dbReference type="ARBA" id="ARBA00023306"/>
    </source>
</evidence>
<dbReference type="GO" id="GO:0008360">
    <property type="term" value="P:regulation of cell shape"/>
    <property type="evidence" value="ECO:0007669"/>
    <property type="project" value="UniProtKB-KW"/>
</dbReference>
<gene>
    <name evidence="7" type="primary">murE</name>
    <name evidence="12" type="ORF">SAMN00120144_0688</name>
</gene>
<evidence type="ECO:0000259" key="9">
    <source>
        <dbReference type="Pfam" id="PF01225"/>
    </source>
</evidence>
<dbReference type="Pfam" id="PF08245">
    <property type="entry name" value="Mur_ligase_M"/>
    <property type="match status" value="1"/>
</dbReference>
<keyword evidence="5 7" id="KW-0131">Cell cycle</keyword>
<dbReference type="SUPFAM" id="SSF53244">
    <property type="entry name" value="MurD-like peptide ligases, peptide-binding domain"/>
    <property type="match status" value="1"/>
</dbReference>
<evidence type="ECO:0000256" key="7">
    <source>
        <dbReference type="HAMAP-Rule" id="MF_00208"/>
    </source>
</evidence>
<dbReference type="GO" id="GO:0008765">
    <property type="term" value="F:UDP-N-acetylmuramoylalanyl-D-glutamate-2,6-diaminopimelate ligase activity"/>
    <property type="evidence" value="ECO:0007669"/>
    <property type="project" value="UniProtKB-UniRule"/>
</dbReference>
<keyword evidence="7" id="KW-0547">Nucleotide-binding</keyword>
<dbReference type="UniPathway" id="UPA00219"/>
<feature type="domain" description="Mur ligase N-terminal catalytic" evidence="9">
    <location>
        <begin position="31"/>
        <end position="105"/>
    </location>
</feature>
<evidence type="ECO:0000313" key="13">
    <source>
        <dbReference type="Proteomes" id="UP000192266"/>
    </source>
</evidence>
<dbReference type="InterPro" id="IPR035911">
    <property type="entry name" value="MurE/MurF_N"/>
</dbReference>
<feature type="binding site" evidence="7">
    <location>
        <begin position="161"/>
        <end position="162"/>
    </location>
    <ligand>
        <name>UDP-N-acetyl-alpha-D-muramoyl-L-alanyl-D-glutamate</name>
        <dbReference type="ChEBI" id="CHEBI:83900"/>
    </ligand>
</feature>
<feature type="domain" description="Mur ligase central" evidence="11">
    <location>
        <begin position="117"/>
        <end position="313"/>
    </location>
</feature>
<feature type="binding site" evidence="7">
    <location>
        <begin position="411"/>
        <end position="414"/>
    </location>
    <ligand>
        <name>meso-2,6-diaminopimelate</name>
        <dbReference type="ChEBI" id="CHEBI:57791"/>
    </ligand>
</feature>
<dbReference type="AlphaFoldDB" id="A0A1W1VDR5"/>
<keyword evidence="3 7" id="KW-0133">Cell shape</keyword>
<dbReference type="GO" id="GO:0005737">
    <property type="term" value="C:cytoplasm"/>
    <property type="evidence" value="ECO:0007669"/>
    <property type="project" value="UniProtKB-SubCell"/>
</dbReference>
<comment type="subcellular location">
    <subcellularLocation>
        <location evidence="7 8">Cytoplasm</location>
    </subcellularLocation>
</comment>
<dbReference type="InterPro" id="IPR004101">
    <property type="entry name" value="Mur_ligase_C"/>
</dbReference>
<feature type="binding site" evidence="7">
    <location>
        <position position="196"/>
    </location>
    <ligand>
        <name>UDP-N-acetyl-alpha-D-muramoyl-L-alanyl-D-glutamate</name>
        <dbReference type="ChEBI" id="CHEBI:83900"/>
    </ligand>
</feature>
<keyword evidence="7 12" id="KW-0436">Ligase</keyword>
<feature type="binding site" evidence="7">
    <location>
        <position position="36"/>
    </location>
    <ligand>
        <name>UDP-N-acetyl-alpha-D-muramoyl-L-alanyl-D-glutamate</name>
        <dbReference type="ChEBI" id="CHEBI:83900"/>
    </ligand>
</feature>
<proteinExistence type="inferred from homology"/>
<feature type="binding site" evidence="7">
    <location>
        <position position="194"/>
    </location>
    <ligand>
        <name>UDP-N-acetyl-alpha-D-muramoyl-L-alanyl-D-glutamate</name>
        <dbReference type="ChEBI" id="CHEBI:83900"/>
    </ligand>
</feature>
<evidence type="ECO:0000313" key="12">
    <source>
        <dbReference type="EMBL" id="SMB91465.1"/>
    </source>
</evidence>